<name>A0ABU6W625_9FABA</name>
<keyword evidence="2" id="KW-1185">Reference proteome</keyword>
<dbReference type="EMBL" id="JASCZI010181267">
    <property type="protein sequence ID" value="MED6180433.1"/>
    <property type="molecule type" value="Genomic_DNA"/>
</dbReference>
<evidence type="ECO:0000313" key="1">
    <source>
        <dbReference type="EMBL" id="MED6180433.1"/>
    </source>
</evidence>
<dbReference type="Proteomes" id="UP001341840">
    <property type="component" value="Unassembled WGS sequence"/>
</dbReference>
<reference evidence="1 2" key="1">
    <citation type="journal article" date="2023" name="Plants (Basel)">
        <title>Bridging the Gap: Combining Genomics and Transcriptomics Approaches to Understand Stylosanthes scabra, an Orphan Legume from the Brazilian Caatinga.</title>
        <authorList>
            <person name="Ferreira-Neto J.R.C."/>
            <person name="da Silva M.D."/>
            <person name="Binneck E."/>
            <person name="de Melo N.F."/>
            <person name="da Silva R.H."/>
            <person name="de Melo A.L.T.M."/>
            <person name="Pandolfi V."/>
            <person name="Bustamante F.O."/>
            <person name="Brasileiro-Vidal A.C."/>
            <person name="Benko-Iseppon A.M."/>
        </authorList>
    </citation>
    <scope>NUCLEOTIDE SEQUENCE [LARGE SCALE GENOMIC DNA]</scope>
    <source>
        <tissue evidence="1">Leaves</tissue>
    </source>
</reference>
<sequence>MSCRFSQIVVSVYPNGAPREGPAWTRGVLFFGSGYFHDVASQDSQRSAEDSTKEYEVFGAHTHDPNGVSISCCSARQIMSLQGILTYRRRACPNNVRKPWEDSDRSSDGSVCPDLRRPDRDAWCEYI</sequence>
<gene>
    <name evidence="1" type="ORF">PIB30_010364</name>
</gene>
<evidence type="ECO:0000313" key="2">
    <source>
        <dbReference type="Proteomes" id="UP001341840"/>
    </source>
</evidence>
<organism evidence="1 2">
    <name type="scientific">Stylosanthes scabra</name>
    <dbReference type="NCBI Taxonomy" id="79078"/>
    <lineage>
        <taxon>Eukaryota</taxon>
        <taxon>Viridiplantae</taxon>
        <taxon>Streptophyta</taxon>
        <taxon>Embryophyta</taxon>
        <taxon>Tracheophyta</taxon>
        <taxon>Spermatophyta</taxon>
        <taxon>Magnoliopsida</taxon>
        <taxon>eudicotyledons</taxon>
        <taxon>Gunneridae</taxon>
        <taxon>Pentapetalae</taxon>
        <taxon>rosids</taxon>
        <taxon>fabids</taxon>
        <taxon>Fabales</taxon>
        <taxon>Fabaceae</taxon>
        <taxon>Papilionoideae</taxon>
        <taxon>50 kb inversion clade</taxon>
        <taxon>dalbergioids sensu lato</taxon>
        <taxon>Dalbergieae</taxon>
        <taxon>Pterocarpus clade</taxon>
        <taxon>Stylosanthes</taxon>
    </lineage>
</organism>
<proteinExistence type="predicted"/>
<comment type="caution">
    <text evidence="1">The sequence shown here is derived from an EMBL/GenBank/DDBJ whole genome shotgun (WGS) entry which is preliminary data.</text>
</comment>
<protein>
    <submittedName>
        <fullName evidence="1">Uncharacterized protein</fullName>
    </submittedName>
</protein>
<accession>A0ABU6W625</accession>